<dbReference type="GO" id="GO:0047590">
    <property type="term" value="F:5-dehydro-2-deoxygluconokinase activity"/>
    <property type="evidence" value="ECO:0007669"/>
    <property type="project" value="UniProtKB-EC"/>
</dbReference>
<sequence>MKVYPAMSPDLDVITIGRASVDLYGQQIGSRLEDMASFSKAVGGCPANIAIGTARLGLKSGIVTRVGNEHFGRYIQEQMVREGVTIDGICTDPDRFTALAILGVRNRDSFPLLFYRTDCADAALNEEDIDPAFIQRARSIVVTGTHFARPEAAAAQRKAMKLIREAGGRIAFDVDYRPNLWGLAGIGDGEARYVRSGNVTAHLQDILPDCDLIVGTEEELHIAGGSEDTLEAIRNIRAVSAGTIVCKRGPMGCVVFDGAIPDSLEDGISGPGFPVEVYNTLGAGDAFMSGFLRGWLRDEALSECCRYANACGAFAVSRLLCSPEIPTWKELDYFLSHGSTQRALRHDAALNHLHWVTTRREQTFPVMALACDHRLQLEDMATAVGAPFSKISKFKVLAVEAAAQVAKGRDGFGVFMDGRYGQDALFRAAESNLWMARPIEKTGSRPLDFEGQGSLGTSLIEWPKDQVIKCLCFYHPDDSEELKLRQERELRRAYEACRLQGRELLLEIIAGKNGDLRVDTVSRVLERLYDIGIQPDWWKLESQPSEAAWAKIGEVIERRDPFCRGILLLGLDAPVSDLEEAFRKTTATPWVKGFAIGRTIFGDPARAWLAGKLSDSEARDELARRFEHFVAAWQSRGRPLPHQSAA</sequence>
<dbReference type="PROSITE" id="PS00583">
    <property type="entry name" value="PFKB_KINASES_1"/>
    <property type="match status" value="1"/>
</dbReference>
<dbReference type="AlphaFoldDB" id="A0A9Q2ISJ4"/>
<dbReference type="RefSeq" id="WP_061929964.1">
    <property type="nucleotide sequence ID" value="NZ_JABCQN010000003.1"/>
</dbReference>
<gene>
    <name evidence="8" type="primary">iolC</name>
    <name evidence="8" type="ORF">HKD32_09280</name>
</gene>
<dbReference type="EMBL" id="JABCQN010000003">
    <property type="protein sequence ID" value="MBF0871038.1"/>
    <property type="molecule type" value="Genomic_DNA"/>
</dbReference>
<accession>A0A9Q2ISJ4</accession>
<evidence type="ECO:0000313" key="8">
    <source>
        <dbReference type="EMBL" id="MBF0871038.1"/>
    </source>
</evidence>
<dbReference type="InterPro" id="IPR002173">
    <property type="entry name" value="Carboh/pur_kinase_PfkB_CS"/>
</dbReference>
<dbReference type="InterPro" id="IPR029056">
    <property type="entry name" value="Ribokinase-like"/>
</dbReference>
<evidence type="ECO:0000256" key="5">
    <source>
        <dbReference type="ARBA" id="ARBA00022840"/>
    </source>
</evidence>
<evidence type="ECO:0000256" key="3">
    <source>
        <dbReference type="ARBA" id="ARBA00022741"/>
    </source>
</evidence>
<dbReference type="Gene3D" id="2.20.150.10">
    <property type="entry name" value="putative 5-dehydro-2- deoxygluconokinase"/>
    <property type="match status" value="1"/>
</dbReference>
<dbReference type="Gene3D" id="3.40.1190.20">
    <property type="match status" value="1"/>
</dbReference>
<dbReference type="PANTHER" id="PTHR43085:SF49">
    <property type="entry name" value="5-DEHYDRO-2-DEOXYGLUCONOKINASE"/>
    <property type="match status" value="1"/>
</dbReference>
<feature type="domain" description="DUF2090" evidence="7">
    <location>
        <begin position="330"/>
        <end position="636"/>
    </location>
</feature>
<dbReference type="Gene3D" id="3.20.20.70">
    <property type="entry name" value="Aldolase class I"/>
    <property type="match status" value="1"/>
</dbReference>
<comment type="caution">
    <text evidence="8">The sequence shown here is derived from an EMBL/GenBank/DDBJ whole genome shotgun (WGS) entry which is preliminary data.</text>
</comment>
<dbReference type="Pfam" id="PF00294">
    <property type="entry name" value="PfkB"/>
    <property type="match status" value="1"/>
</dbReference>
<evidence type="ECO:0000256" key="4">
    <source>
        <dbReference type="ARBA" id="ARBA00022777"/>
    </source>
</evidence>
<name>A0A9Q2ISJ4_GLUJA</name>
<reference evidence="8" key="1">
    <citation type="submission" date="2020-04" db="EMBL/GenBank/DDBJ databases">
        <authorList>
            <person name="Sombolestani A."/>
        </authorList>
    </citation>
    <scope>NUCLEOTIDE SEQUENCE</scope>
    <source>
        <strain evidence="8">R71697</strain>
    </source>
</reference>
<dbReference type="NCBIfam" id="TIGR04382">
    <property type="entry name" value="myo_inos_iolC_N"/>
    <property type="match status" value="1"/>
</dbReference>
<dbReference type="InterPro" id="IPR018659">
    <property type="entry name" value="DUF2090"/>
</dbReference>
<dbReference type="InterPro" id="IPR023314">
    <property type="entry name" value="Myo_inos_IolC-like_sf"/>
</dbReference>
<evidence type="ECO:0000313" key="9">
    <source>
        <dbReference type="Proteomes" id="UP000661006"/>
    </source>
</evidence>
<keyword evidence="3" id="KW-0547">Nucleotide-binding</keyword>
<dbReference type="InterPro" id="IPR050306">
    <property type="entry name" value="PfkB_Carbo_kinase"/>
</dbReference>
<reference evidence="8" key="2">
    <citation type="submission" date="2020-11" db="EMBL/GenBank/DDBJ databases">
        <title>Description of novel Gluconobacter species.</title>
        <authorList>
            <person name="Cleenwerck I."/>
            <person name="Cnockaert M."/>
            <person name="Borremans W."/>
            <person name="Wieme A.D."/>
            <person name="De Vuyst L."/>
            <person name="Vandamme P."/>
        </authorList>
    </citation>
    <scope>NUCLEOTIDE SEQUENCE</scope>
    <source>
        <strain evidence="8">R71697</strain>
    </source>
</reference>
<dbReference type="GeneID" id="81474889"/>
<dbReference type="InterPro" id="IPR011611">
    <property type="entry name" value="PfkB_dom"/>
</dbReference>
<feature type="domain" description="Carbohydrate kinase PfkB" evidence="6">
    <location>
        <begin position="12"/>
        <end position="327"/>
    </location>
</feature>
<organism evidence="8 9">
    <name type="scientific">Gluconobacter japonicus</name>
    <dbReference type="NCBI Taxonomy" id="376620"/>
    <lineage>
        <taxon>Bacteria</taxon>
        <taxon>Pseudomonadati</taxon>
        <taxon>Pseudomonadota</taxon>
        <taxon>Alphaproteobacteria</taxon>
        <taxon>Acetobacterales</taxon>
        <taxon>Acetobacteraceae</taxon>
        <taxon>Gluconobacter</taxon>
    </lineage>
</organism>
<evidence type="ECO:0000256" key="2">
    <source>
        <dbReference type="ARBA" id="ARBA00022679"/>
    </source>
</evidence>
<dbReference type="InterPro" id="IPR013785">
    <property type="entry name" value="Aldolase_TIM"/>
</dbReference>
<keyword evidence="5" id="KW-0067">ATP-binding</keyword>
<evidence type="ECO:0000256" key="1">
    <source>
        <dbReference type="ARBA" id="ARBA00010688"/>
    </source>
</evidence>
<evidence type="ECO:0000259" key="6">
    <source>
        <dbReference type="Pfam" id="PF00294"/>
    </source>
</evidence>
<dbReference type="PANTHER" id="PTHR43085">
    <property type="entry name" value="HEXOKINASE FAMILY MEMBER"/>
    <property type="match status" value="1"/>
</dbReference>
<dbReference type="SUPFAM" id="SSF53613">
    <property type="entry name" value="Ribokinase-like"/>
    <property type="match status" value="1"/>
</dbReference>
<comment type="similarity">
    <text evidence="1">Belongs to the carbohydrate kinase PfkB family.</text>
</comment>
<dbReference type="EC" id="2.7.1.92" evidence="8"/>
<keyword evidence="4" id="KW-0418">Kinase</keyword>
<dbReference type="GO" id="GO:0005524">
    <property type="term" value="F:ATP binding"/>
    <property type="evidence" value="ECO:0007669"/>
    <property type="project" value="UniProtKB-KW"/>
</dbReference>
<dbReference type="PROSITE" id="PS00584">
    <property type="entry name" value="PFKB_KINASES_2"/>
    <property type="match status" value="1"/>
</dbReference>
<dbReference type="CDD" id="cd01166">
    <property type="entry name" value="KdgK"/>
    <property type="match status" value="1"/>
</dbReference>
<proteinExistence type="inferred from homology"/>
<evidence type="ECO:0000259" key="7">
    <source>
        <dbReference type="Pfam" id="PF09863"/>
    </source>
</evidence>
<dbReference type="Proteomes" id="UP000661006">
    <property type="component" value="Unassembled WGS sequence"/>
</dbReference>
<keyword evidence="2 8" id="KW-0808">Transferase</keyword>
<dbReference type="InterPro" id="IPR030830">
    <property type="entry name" value="Myo_inos_IolC"/>
</dbReference>
<dbReference type="Pfam" id="PF09863">
    <property type="entry name" value="DUF2090"/>
    <property type="match status" value="1"/>
</dbReference>
<protein>
    <submittedName>
        <fullName evidence="8">5-dehydro-2-deoxygluconokinase</fullName>
        <ecNumber evidence="8">2.7.1.92</ecNumber>
    </submittedName>
</protein>